<keyword evidence="3" id="KW-1185">Reference proteome</keyword>
<name>A0A927BG49_9BACT</name>
<evidence type="ECO:0000313" key="3">
    <source>
        <dbReference type="Proteomes" id="UP000612233"/>
    </source>
</evidence>
<accession>A0A927BG49</accession>
<dbReference type="Pfam" id="PF07642">
    <property type="entry name" value="BBP2"/>
    <property type="match status" value="1"/>
</dbReference>
<reference evidence="2" key="1">
    <citation type="submission" date="2020-09" db="EMBL/GenBank/DDBJ databases">
        <authorList>
            <person name="Kim M.K."/>
        </authorList>
    </citation>
    <scope>NUCLEOTIDE SEQUENCE</scope>
    <source>
        <strain evidence="2">BT664</strain>
    </source>
</reference>
<evidence type="ECO:0000313" key="2">
    <source>
        <dbReference type="EMBL" id="MBD2769439.1"/>
    </source>
</evidence>
<feature type="chain" id="PRO_5037986818" evidence="1">
    <location>
        <begin position="27"/>
        <end position="469"/>
    </location>
</feature>
<dbReference type="EMBL" id="JACXAD010000019">
    <property type="protein sequence ID" value="MBD2769439.1"/>
    <property type="molecule type" value="Genomic_DNA"/>
</dbReference>
<dbReference type="InterPro" id="IPR011486">
    <property type="entry name" value="BBP2"/>
</dbReference>
<comment type="caution">
    <text evidence="2">The sequence shown here is derived from an EMBL/GenBank/DDBJ whole genome shotgun (WGS) entry which is preliminary data.</text>
</comment>
<keyword evidence="1" id="KW-0732">Signal</keyword>
<dbReference type="AlphaFoldDB" id="A0A927BG49"/>
<feature type="signal peptide" evidence="1">
    <location>
        <begin position="1"/>
        <end position="26"/>
    </location>
</feature>
<gene>
    <name evidence="2" type="ORF">IC235_16235</name>
</gene>
<protein>
    <submittedName>
        <fullName evidence="2">Porin</fullName>
    </submittedName>
</protein>
<proteinExistence type="predicted"/>
<sequence>MSFTSARRAGLTAAALLTLTTSAALAQTTETGAAHNPAAKPDSSATGAKVPFDGMDLTWINGQNRQTTFPLVLKDQNGETVLTGTALLDGYFNYNFARPVDHTQTISAVTGRTNEFSLALASAGIESNYKNIIGRLWVQTGSMLHVIQETDGSVLRGRNAGTGNLKFIREAAAGYHFNKAYGLNVELGIFMSYIGLESYVMQENWSYQRSLVCDFTPFYFQGARVQFYPSRKFKTELWLMNGWQTYNSFNRQPAIGNSNYFRPSENLQLVANFYYGNDSRPGTDSLAVGRAGYPDVIRFHHDNSIVARYYHKPKMGPLRGITQAAFSLNTHYGFQSGEGVKAAHNYMVGSSLANRVWFNQNKMAFTARAGFVKNPSRYLSFSPSVVGFTDPDASKLTAKELTGTFDYMPSDFVTFRVEYLHRSANVPYFAGPGGTTSPSGYADQPLPAGYTPDLRKTEDRAILSVNFRL</sequence>
<dbReference type="Proteomes" id="UP000612233">
    <property type="component" value="Unassembled WGS sequence"/>
</dbReference>
<evidence type="ECO:0000256" key="1">
    <source>
        <dbReference type="SAM" id="SignalP"/>
    </source>
</evidence>
<organism evidence="2 3">
    <name type="scientific">Hymenobacter montanus</name>
    <dbReference type="NCBI Taxonomy" id="2771359"/>
    <lineage>
        <taxon>Bacteria</taxon>
        <taxon>Pseudomonadati</taxon>
        <taxon>Bacteroidota</taxon>
        <taxon>Cytophagia</taxon>
        <taxon>Cytophagales</taxon>
        <taxon>Hymenobacteraceae</taxon>
        <taxon>Hymenobacter</taxon>
    </lineage>
</organism>
<dbReference type="RefSeq" id="WP_191006248.1">
    <property type="nucleotide sequence ID" value="NZ_JACXAD010000019.1"/>
</dbReference>